<dbReference type="GO" id="GO:0005634">
    <property type="term" value="C:nucleus"/>
    <property type="evidence" value="ECO:0007669"/>
    <property type="project" value="UniProtKB-SubCell"/>
</dbReference>
<dbReference type="GO" id="GO:0045892">
    <property type="term" value="P:negative regulation of DNA-templated transcription"/>
    <property type="evidence" value="ECO:0007669"/>
    <property type="project" value="TreeGrafter"/>
</dbReference>
<dbReference type="Pfam" id="PF02820">
    <property type="entry name" value="MBT"/>
    <property type="match status" value="4"/>
</dbReference>
<dbReference type="SMART" id="SM00561">
    <property type="entry name" value="MBT"/>
    <property type="match status" value="3"/>
</dbReference>
<dbReference type="InterPro" id="IPR050548">
    <property type="entry name" value="PcG_chromatin_remod_factors"/>
</dbReference>
<dbReference type="InterPro" id="IPR004092">
    <property type="entry name" value="Mbt"/>
</dbReference>
<dbReference type="PANTHER" id="PTHR12247:SF129">
    <property type="entry name" value="SOP-2-RELATED PROTEIN 3"/>
    <property type="match status" value="1"/>
</dbReference>
<feature type="compositionally biased region" description="Polar residues" evidence="6">
    <location>
        <begin position="709"/>
        <end position="719"/>
    </location>
</feature>
<keyword evidence="4" id="KW-0539">Nucleus</keyword>
<protein>
    <submittedName>
        <fullName evidence="8">Scm-like with four MBT domains protein 1</fullName>
    </submittedName>
</protein>
<name>A0A8D8RN77_9HEMI</name>
<dbReference type="SUPFAM" id="SSF63748">
    <property type="entry name" value="Tudor/PWWP/MBT"/>
    <property type="match status" value="4"/>
</dbReference>
<evidence type="ECO:0000256" key="2">
    <source>
        <dbReference type="ARBA" id="ARBA00022491"/>
    </source>
</evidence>
<dbReference type="Gene3D" id="2.30.30.140">
    <property type="match status" value="4"/>
</dbReference>
<dbReference type="PANTHER" id="PTHR12247">
    <property type="entry name" value="POLYCOMB GROUP PROTEIN"/>
    <property type="match status" value="1"/>
</dbReference>
<keyword evidence="3" id="KW-0677">Repeat</keyword>
<dbReference type="Gene3D" id="1.10.150.50">
    <property type="entry name" value="Transcription Factor, Ets-1"/>
    <property type="match status" value="1"/>
</dbReference>
<dbReference type="InterPro" id="IPR013761">
    <property type="entry name" value="SAM/pointed_sf"/>
</dbReference>
<feature type="repeat" description="MBT" evidence="5">
    <location>
        <begin position="29"/>
        <end position="129"/>
    </location>
</feature>
<evidence type="ECO:0000256" key="3">
    <source>
        <dbReference type="ARBA" id="ARBA00022737"/>
    </source>
</evidence>
<evidence type="ECO:0000313" key="8">
    <source>
        <dbReference type="EMBL" id="CAG6654548.1"/>
    </source>
</evidence>
<dbReference type="AlphaFoldDB" id="A0A8D8RN77"/>
<organism evidence="8">
    <name type="scientific">Cacopsylla melanoneura</name>
    <dbReference type="NCBI Taxonomy" id="428564"/>
    <lineage>
        <taxon>Eukaryota</taxon>
        <taxon>Metazoa</taxon>
        <taxon>Ecdysozoa</taxon>
        <taxon>Arthropoda</taxon>
        <taxon>Hexapoda</taxon>
        <taxon>Insecta</taxon>
        <taxon>Pterygota</taxon>
        <taxon>Neoptera</taxon>
        <taxon>Paraneoptera</taxon>
        <taxon>Hemiptera</taxon>
        <taxon>Sternorrhyncha</taxon>
        <taxon>Psylloidea</taxon>
        <taxon>Psyllidae</taxon>
        <taxon>Psyllinae</taxon>
        <taxon>Cacopsylla</taxon>
    </lineage>
</organism>
<dbReference type="Pfam" id="PF12140">
    <property type="entry name" value="SLED"/>
    <property type="match status" value="1"/>
</dbReference>
<evidence type="ECO:0000259" key="7">
    <source>
        <dbReference type="Pfam" id="PF12140"/>
    </source>
</evidence>
<comment type="subcellular location">
    <subcellularLocation>
        <location evidence="1">Nucleus</location>
    </subcellularLocation>
</comment>
<dbReference type="PROSITE" id="PS51079">
    <property type="entry name" value="MBT"/>
    <property type="match status" value="3"/>
</dbReference>
<dbReference type="EMBL" id="HBUF01178150">
    <property type="protein sequence ID" value="CAG6654548.1"/>
    <property type="molecule type" value="Transcribed_RNA"/>
</dbReference>
<evidence type="ECO:0000256" key="5">
    <source>
        <dbReference type="PROSITE-ProRule" id="PRU00459"/>
    </source>
</evidence>
<dbReference type="GO" id="GO:0042393">
    <property type="term" value="F:histone binding"/>
    <property type="evidence" value="ECO:0007669"/>
    <property type="project" value="TreeGrafter"/>
</dbReference>
<proteinExistence type="predicted"/>
<dbReference type="InterPro" id="IPR038348">
    <property type="entry name" value="SLED_sf"/>
</dbReference>
<dbReference type="Gene3D" id="3.90.1150.190">
    <property type="entry name" value="SLED domain"/>
    <property type="match status" value="1"/>
</dbReference>
<evidence type="ECO:0000256" key="6">
    <source>
        <dbReference type="SAM" id="MobiDB-lite"/>
    </source>
</evidence>
<dbReference type="CDD" id="cd20095">
    <property type="entry name" value="MBT_SFMBT_rpt3"/>
    <property type="match status" value="1"/>
</dbReference>
<dbReference type="GO" id="GO:0003682">
    <property type="term" value="F:chromatin binding"/>
    <property type="evidence" value="ECO:0007669"/>
    <property type="project" value="TreeGrafter"/>
</dbReference>
<dbReference type="SUPFAM" id="SSF47769">
    <property type="entry name" value="SAM/Pointed domain"/>
    <property type="match status" value="1"/>
</dbReference>
<keyword evidence="2" id="KW-0678">Repressor</keyword>
<evidence type="ECO:0000256" key="1">
    <source>
        <dbReference type="ARBA" id="ARBA00004123"/>
    </source>
</evidence>
<feature type="repeat" description="MBT" evidence="5">
    <location>
        <begin position="135"/>
        <end position="232"/>
    </location>
</feature>
<feature type="repeat" description="MBT" evidence="5">
    <location>
        <begin position="334"/>
        <end position="442"/>
    </location>
</feature>
<feature type="region of interest" description="Disordered" evidence="6">
    <location>
        <begin position="684"/>
        <end position="728"/>
    </location>
</feature>
<feature type="domain" description="SLED" evidence="7">
    <location>
        <begin position="475"/>
        <end position="588"/>
    </location>
</feature>
<sequence length="837" mass="95589">MIQNQMDTAEVDALRMDDFMEEDPKDAEFDWDLLLNHPNLEAIPESCLPHVQTKANIILEAGMKIEMSYMEDHKLKYWVYTVIMNLGPIVRLRCLGDNNPNHDKWQTINSFKPNALGWCSRNNLSLKPPSYLSHVNVKQLLETLKEEESNTVQEYATFEFEQFVPGMKLEIEDEFCPYHVWVGNILENYRGRLQLRYDTPNSEETTFWLFYTSRRIHPYGWAKSQGAPWVIEKPSHMADTHSREAWAALSEMNMFNFEMECKISHIQNYKYDVAKLKHEFTVGIKLEAIDPKTQVQISPATVVQIIDPYYFLVQIDESDSKFLATLDHPYIFPFGWSKSHGLVTTSDQDDTLPSSALTACFDKALKRNPDLPIAPGMKLEVVNPHNRNLLCVGTILRVCQDLVHVQCDIETDQTNNFWYNIMDCEVFPLGWSRTAGHPILPPTDLANLLKSNQDPPVLSQVTPCPPLGSIGCEKITIYLNHKCFTGPFLSKSKLAALPKVIGPGPIKLVLLDVVKRIANLAYVQMRILRELEASSNKPPEGRTREELKVKYKKRVYKGTIEVANRLDSVKAYCADVCKKLQVCTNLISLEPCPDCPLNCTERIKMKNTKDKKTNTKQSIDYKSFIYKPLTNPVNLVNRVPFQEDVPPPKETSPEDSIVWSKEKCLRKRKVNVYLEREKKRLKINDEETGSSNSKSKESEENSAEEEKQANGNKQTSQTINKEDGMNTNDTKRDIFLQVRTWNESKLPLPNKPNPLQWTEEDVFQCISAIPALCSVAPLLKAEAIDGLALTLLNLNLCRHNLNLDIDTSILLCRLIEIARAKYLSIFIQMNPCAEAAS</sequence>
<reference evidence="8" key="1">
    <citation type="submission" date="2021-05" db="EMBL/GenBank/DDBJ databases">
        <authorList>
            <person name="Alioto T."/>
            <person name="Alioto T."/>
            <person name="Gomez Garrido J."/>
        </authorList>
    </citation>
    <scope>NUCLEOTIDE SEQUENCE</scope>
</reference>
<dbReference type="CDD" id="cd20094">
    <property type="entry name" value="MBT_SFMBT_rpt2"/>
    <property type="match status" value="1"/>
</dbReference>
<accession>A0A8D8RN77</accession>
<dbReference type="InterPro" id="IPR021987">
    <property type="entry name" value="SLED"/>
</dbReference>
<feature type="compositionally biased region" description="Basic and acidic residues" evidence="6">
    <location>
        <begin position="694"/>
        <end position="708"/>
    </location>
</feature>
<evidence type="ECO:0000256" key="4">
    <source>
        <dbReference type="ARBA" id="ARBA00023242"/>
    </source>
</evidence>